<feature type="non-terminal residue" evidence="2">
    <location>
        <position position="63"/>
    </location>
</feature>
<sequence>DCTHNRKHELSLGRRLARSKSMGLGSSSTTAKPTGNTSPPEQLYGFELSSFVPSSRAGVMESR</sequence>
<dbReference type="Proteomes" id="UP000789739">
    <property type="component" value="Unassembled WGS sequence"/>
</dbReference>
<protein>
    <submittedName>
        <fullName evidence="2">11033_t:CDS:1</fullName>
    </submittedName>
</protein>
<dbReference type="EMBL" id="CAJVPI010004428">
    <property type="protein sequence ID" value="CAG8667542.1"/>
    <property type="molecule type" value="Genomic_DNA"/>
</dbReference>
<feature type="non-terminal residue" evidence="2">
    <location>
        <position position="1"/>
    </location>
</feature>
<reference evidence="2" key="1">
    <citation type="submission" date="2021-06" db="EMBL/GenBank/DDBJ databases">
        <authorList>
            <person name="Kallberg Y."/>
            <person name="Tangrot J."/>
            <person name="Rosling A."/>
        </authorList>
    </citation>
    <scope>NUCLEOTIDE SEQUENCE</scope>
    <source>
        <strain evidence="2">BR232B</strain>
    </source>
</reference>
<name>A0A9N9EBJ8_9GLOM</name>
<comment type="caution">
    <text evidence="2">The sequence shown here is derived from an EMBL/GenBank/DDBJ whole genome shotgun (WGS) entry which is preliminary data.</text>
</comment>
<evidence type="ECO:0000313" key="2">
    <source>
        <dbReference type="EMBL" id="CAG8667542.1"/>
    </source>
</evidence>
<dbReference type="AlphaFoldDB" id="A0A9N9EBJ8"/>
<evidence type="ECO:0000313" key="3">
    <source>
        <dbReference type="Proteomes" id="UP000789739"/>
    </source>
</evidence>
<feature type="compositionally biased region" description="Basic and acidic residues" evidence="1">
    <location>
        <begin position="1"/>
        <end position="12"/>
    </location>
</feature>
<dbReference type="OrthoDB" id="1602884at2759"/>
<organism evidence="2 3">
    <name type="scientific">Paraglomus brasilianum</name>
    <dbReference type="NCBI Taxonomy" id="144538"/>
    <lineage>
        <taxon>Eukaryota</taxon>
        <taxon>Fungi</taxon>
        <taxon>Fungi incertae sedis</taxon>
        <taxon>Mucoromycota</taxon>
        <taxon>Glomeromycotina</taxon>
        <taxon>Glomeromycetes</taxon>
        <taxon>Paraglomerales</taxon>
        <taxon>Paraglomeraceae</taxon>
        <taxon>Paraglomus</taxon>
    </lineage>
</organism>
<feature type="region of interest" description="Disordered" evidence="1">
    <location>
        <begin position="1"/>
        <end position="49"/>
    </location>
</feature>
<evidence type="ECO:0000256" key="1">
    <source>
        <dbReference type="SAM" id="MobiDB-lite"/>
    </source>
</evidence>
<gene>
    <name evidence="2" type="ORF">PBRASI_LOCUS11125</name>
</gene>
<proteinExistence type="predicted"/>
<accession>A0A9N9EBJ8</accession>
<keyword evidence="3" id="KW-1185">Reference proteome</keyword>
<feature type="compositionally biased region" description="Polar residues" evidence="1">
    <location>
        <begin position="24"/>
        <end position="40"/>
    </location>
</feature>